<evidence type="ECO:0000313" key="1">
    <source>
        <dbReference type="EMBL" id="GAA2102088.1"/>
    </source>
</evidence>
<accession>A0ABP5IKD2</accession>
<sequence>MRNGGAPGAEGRTGALRATVRTTIRAALKRKLAGTGIRDLYVHAGPLEHDGTLRAVERELPGVRVPAWDCLRPLDRLRPAVHREGGVLSVATHQIDPLPGPHSAAGALTGRPTWWSQRYSGEVARRVDQVAVMSYDTALPLESLYGGPAGEGRERRPSGLALYADFAAADGDWEAYRRGWSGGSGS</sequence>
<name>A0ABP5IKD2_9ACTN</name>
<keyword evidence="2" id="KW-1185">Reference proteome</keyword>
<gene>
    <name evidence="1" type="ORF">GCM10009801_75840</name>
</gene>
<comment type="caution">
    <text evidence="1">The sequence shown here is derived from an EMBL/GenBank/DDBJ whole genome shotgun (WGS) entry which is preliminary data.</text>
</comment>
<proteinExistence type="predicted"/>
<organism evidence="1 2">
    <name type="scientific">Streptomyces albiaxialis</name>
    <dbReference type="NCBI Taxonomy" id="329523"/>
    <lineage>
        <taxon>Bacteria</taxon>
        <taxon>Bacillati</taxon>
        <taxon>Actinomycetota</taxon>
        <taxon>Actinomycetes</taxon>
        <taxon>Kitasatosporales</taxon>
        <taxon>Streptomycetaceae</taxon>
        <taxon>Streptomyces</taxon>
    </lineage>
</organism>
<protein>
    <submittedName>
        <fullName evidence="1">Uncharacterized protein</fullName>
    </submittedName>
</protein>
<reference evidence="2" key="1">
    <citation type="journal article" date="2019" name="Int. J. Syst. Evol. Microbiol.">
        <title>The Global Catalogue of Microorganisms (GCM) 10K type strain sequencing project: providing services to taxonomists for standard genome sequencing and annotation.</title>
        <authorList>
            <consortium name="The Broad Institute Genomics Platform"/>
            <consortium name="The Broad Institute Genome Sequencing Center for Infectious Disease"/>
            <person name="Wu L."/>
            <person name="Ma J."/>
        </authorList>
    </citation>
    <scope>NUCLEOTIDE SEQUENCE [LARGE SCALE GENOMIC DNA]</scope>
    <source>
        <strain evidence="2">JCM 15478</strain>
    </source>
</reference>
<dbReference type="Proteomes" id="UP001500016">
    <property type="component" value="Unassembled WGS sequence"/>
</dbReference>
<evidence type="ECO:0000313" key="2">
    <source>
        <dbReference type="Proteomes" id="UP001500016"/>
    </source>
</evidence>
<dbReference type="EMBL" id="BAAAPE010000028">
    <property type="protein sequence ID" value="GAA2102088.1"/>
    <property type="molecule type" value="Genomic_DNA"/>
</dbReference>